<keyword evidence="9" id="KW-0963">Cytoplasm</keyword>
<comment type="catalytic activity">
    <reaction evidence="8 9">
        <text>CMP + ATP = CDP + ADP</text>
        <dbReference type="Rhea" id="RHEA:11600"/>
        <dbReference type="ChEBI" id="CHEBI:30616"/>
        <dbReference type="ChEBI" id="CHEBI:58069"/>
        <dbReference type="ChEBI" id="CHEBI:60377"/>
        <dbReference type="ChEBI" id="CHEBI:456216"/>
        <dbReference type="EC" id="2.7.4.25"/>
    </reaction>
</comment>
<evidence type="ECO:0000256" key="4">
    <source>
        <dbReference type="ARBA" id="ARBA00022777"/>
    </source>
</evidence>
<evidence type="ECO:0000313" key="11">
    <source>
        <dbReference type="EMBL" id="HIT59027.1"/>
    </source>
</evidence>
<dbReference type="GO" id="GO:0005524">
    <property type="term" value="F:ATP binding"/>
    <property type="evidence" value="ECO:0007669"/>
    <property type="project" value="UniProtKB-UniRule"/>
</dbReference>
<dbReference type="InterPro" id="IPR003136">
    <property type="entry name" value="Cytidylate_kin"/>
</dbReference>
<sequence>MGYRNIVTNCALDGPSGAGKSTIARAVARRLGYIYVDTGALYRAIGLYVTRRGADTKSPAEVEPLLSEIGLKLEYSDGKQIVLLNGEDVSGLIRTNEISMAASNVSAIPKVREFLLELQRSIAASNNIVMDGRDIGTVILPNANVKIFMTASAEVRAKRRYDELVGKGEDVSYETVLREINQRDYNDTHRDIAPLKKADDAIELDTSDMGIEEVVNRVCEIIIEKTSADSHRKKTLSEVRLFFYGIVRLGVRLAMRTMVSLKYEGCENVPRKGPYIVASNHISWADPVYVSAGIRNISSYMAKESIFKNKLLSVLLRMLNAFPIKRGQSDRDALRTAMKYLNRGYSLTIFPEGTRSKDGKLGKGKSGVAFISHFAKCDVLPVGIKIDKQQGKRTRVTVRYGKPILYKEIRLGSSFSAAELRRSRDLIMSRIGELL</sequence>
<dbReference type="Pfam" id="PF02224">
    <property type="entry name" value="Cytidylate_kin"/>
    <property type="match status" value="1"/>
</dbReference>
<gene>
    <name evidence="9" type="primary">cmk</name>
    <name evidence="11" type="ORF">IAC39_04895</name>
</gene>
<dbReference type="GO" id="GO:0006220">
    <property type="term" value="P:pyrimidine nucleotide metabolic process"/>
    <property type="evidence" value="ECO:0007669"/>
    <property type="project" value="UniProtKB-UniRule"/>
</dbReference>
<organism evidence="11 12">
    <name type="scientific">Candidatus Faeciplasma pullistercoris</name>
    <dbReference type="NCBI Taxonomy" id="2840800"/>
    <lineage>
        <taxon>Bacteria</taxon>
        <taxon>Bacillati</taxon>
        <taxon>Bacillota</taxon>
        <taxon>Clostridia</taxon>
        <taxon>Eubacteriales</taxon>
        <taxon>Oscillospiraceae</taxon>
        <taxon>Oscillospiraceae incertae sedis</taxon>
        <taxon>Candidatus Faeciplasma</taxon>
    </lineage>
</organism>
<dbReference type="InterPro" id="IPR011994">
    <property type="entry name" value="Cytidylate_kinase_dom"/>
</dbReference>
<feature type="domain" description="Phospholipid/glycerol acyltransferase" evidence="10">
    <location>
        <begin position="275"/>
        <end position="387"/>
    </location>
</feature>
<comment type="similarity">
    <text evidence="1 9">Belongs to the cytidylate kinase family. Type 1 subfamily.</text>
</comment>
<evidence type="ECO:0000256" key="9">
    <source>
        <dbReference type="HAMAP-Rule" id="MF_00238"/>
    </source>
</evidence>
<proteinExistence type="inferred from homology"/>
<evidence type="ECO:0000256" key="5">
    <source>
        <dbReference type="ARBA" id="ARBA00022840"/>
    </source>
</evidence>
<dbReference type="GO" id="GO:0006654">
    <property type="term" value="P:phosphatidic acid biosynthetic process"/>
    <property type="evidence" value="ECO:0007669"/>
    <property type="project" value="TreeGrafter"/>
</dbReference>
<feature type="binding site" evidence="9">
    <location>
        <begin position="14"/>
        <end position="22"/>
    </location>
    <ligand>
        <name>ATP</name>
        <dbReference type="ChEBI" id="CHEBI:30616"/>
    </ligand>
</feature>
<dbReference type="GO" id="GO:0005737">
    <property type="term" value="C:cytoplasm"/>
    <property type="evidence" value="ECO:0007669"/>
    <property type="project" value="UniProtKB-SubCell"/>
</dbReference>
<comment type="subcellular location">
    <subcellularLocation>
        <location evidence="9">Cytoplasm</location>
    </subcellularLocation>
</comment>
<reference evidence="11" key="2">
    <citation type="journal article" date="2021" name="PeerJ">
        <title>Extensive microbial diversity within the chicken gut microbiome revealed by metagenomics and culture.</title>
        <authorList>
            <person name="Gilroy R."/>
            <person name="Ravi A."/>
            <person name="Getino M."/>
            <person name="Pursley I."/>
            <person name="Horton D.L."/>
            <person name="Alikhan N.F."/>
            <person name="Baker D."/>
            <person name="Gharbi K."/>
            <person name="Hall N."/>
            <person name="Watson M."/>
            <person name="Adriaenssens E.M."/>
            <person name="Foster-Nyarko E."/>
            <person name="Jarju S."/>
            <person name="Secka A."/>
            <person name="Antonio M."/>
            <person name="Oren A."/>
            <person name="Chaudhuri R.R."/>
            <person name="La Ragione R."/>
            <person name="Hildebrand F."/>
            <person name="Pallen M.J."/>
        </authorList>
    </citation>
    <scope>NUCLEOTIDE SEQUENCE</scope>
    <source>
        <strain evidence="11">CHK33-4379</strain>
    </source>
</reference>
<dbReference type="Gene3D" id="3.40.50.300">
    <property type="entry name" value="P-loop containing nucleotide triphosphate hydrolases"/>
    <property type="match status" value="1"/>
</dbReference>
<dbReference type="AlphaFoldDB" id="A0A9D1GTX9"/>
<evidence type="ECO:0000256" key="6">
    <source>
        <dbReference type="ARBA" id="ARBA00023315"/>
    </source>
</evidence>
<evidence type="ECO:0000256" key="7">
    <source>
        <dbReference type="ARBA" id="ARBA00047615"/>
    </source>
</evidence>
<keyword evidence="4 9" id="KW-0418">Kinase</keyword>
<keyword evidence="5 9" id="KW-0067">ATP-binding</keyword>
<evidence type="ECO:0000256" key="8">
    <source>
        <dbReference type="ARBA" id="ARBA00048478"/>
    </source>
</evidence>
<comment type="catalytic activity">
    <reaction evidence="7 9">
        <text>dCMP + ATP = dCDP + ADP</text>
        <dbReference type="Rhea" id="RHEA:25094"/>
        <dbReference type="ChEBI" id="CHEBI:30616"/>
        <dbReference type="ChEBI" id="CHEBI:57566"/>
        <dbReference type="ChEBI" id="CHEBI:58593"/>
        <dbReference type="ChEBI" id="CHEBI:456216"/>
        <dbReference type="EC" id="2.7.4.25"/>
    </reaction>
</comment>
<dbReference type="EC" id="2.7.4.25" evidence="9"/>
<name>A0A9D1GTX9_9FIRM</name>
<keyword evidence="6" id="KW-0012">Acyltransferase</keyword>
<dbReference type="SUPFAM" id="SSF69593">
    <property type="entry name" value="Glycerol-3-phosphate (1)-acyltransferase"/>
    <property type="match status" value="1"/>
</dbReference>
<dbReference type="CDD" id="cd07989">
    <property type="entry name" value="LPLAT_AGPAT-like"/>
    <property type="match status" value="1"/>
</dbReference>
<protein>
    <recommendedName>
        <fullName evidence="9">Cytidylate kinase</fullName>
        <shortName evidence="9">CK</shortName>
        <ecNumber evidence="9">2.7.4.25</ecNumber>
    </recommendedName>
    <alternativeName>
        <fullName evidence="9">Cytidine monophosphate kinase</fullName>
        <shortName evidence="9">CMP kinase</shortName>
    </alternativeName>
</protein>
<evidence type="ECO:0000256" key="3">
    <source>
        <dbReference type="ARBA" id="ARBA00022741"/>
    </source>
</evidence>
<evidence type="ECO:0000256" key="1">
    <source>
        <dbReference type="ARBA" id="ARBA00009427"/>
    </source>
</evidence>
<dbReference type="PANTHER" id="PTHR10434:SF11">
    <property type="entry name" value="1-ACYL-SN-GLYCEROL-3-PHOSPHATE ACYLTRANSFERASE"/>
    <property type="match status" value="1"/>
</dbReference>
<keyword evidence="3 9" id="KW-0547">Nucleotide-binding</keyword>
<comment type="caution">
    <text evidence="11">The sequence shown here is derived from an EMBL/GenBank/DDBJ whole genome shotgun (WGS) entry which is preliminary data.</text>
</comment>
<evidence type="ECO:0000256" key="2">
    <source>
        <dbReference type="ARBA" id="ARBA00022679"/>
    </source>
</evidence>
<dbReference type="InterPro" id="IPR027417">
    <property type="entry name" value="P-loop_NTPase"/>
</dbReference>
<dbReference type="CDD" id="cd02020">
    <property type="entry name" value="CMPK"/>
    <property type="match status" value="1"/>
</dbReference>
<keyword evidence="2 9" id="KW-0808">Transferase</keyword>
<dbReference type="SUPFAM" id="SSF52540">
    <property type="entry name" value="P-loop containing nucleoside triphosphate hydrolases"/>
    <property type="match status" value="1"/>
</dbReference>
<reference evidence="11" key="1">
    <citation type="submission" date="2020-10" db="EMBL/GenBank/DDBJ databases">
        <authorList>
            <person name="Gilroy R."/>
        </authorList>
    </citation>
    <scope>NUCLEOTIDE SEQUENCE</scope>
    <source>
        <strain evidence="11">CHK33-4379</strain>
    </source>
</reference>
<dbReference type="NCBIfam" id="TIGR00017">
    <property type="entry name" value="cmk"/>
    <property type="match status" value="1"/>
</dbReference>
<dbReference type="PANTHER" id="PTHR10434">
    <property type="entry name" value="1-ACYL-SN-GLYCEROL-3-PHOSPHATE ACYLTRANSFERASE"/>
    <property type="match status" value="1"/>
</dbReference>
<dbReference type="Proteomes" id="UP000824136">
    <property type="component" value="Unassembled WGS sequence"/>
</dbReference>
<evidence type="ECO:0000313" key="12">
    <source>
        <dbReference type="Proteomes" id="UP000824136"/>
    </source>
</evidence>
<dbReference type="Pfam" id="PF01553">
    <property type="entry name" value="Acyltransferase"/>
    <property type="match status" value="1"/>
</dbReference>
<dbReference type="HAMAP" id="MF_00238">
    <property type="entry name" value="Cytidyl_kinase_type1"/>
    <property type="match status" value="1"/>
</dbReference>
<dbReference type="GO" id="GO:0003841">
    <property type="term" value="F:1-acylglycerol-3-phosphate O-acyltransferase activity"/>
    <property type="evidence" value="ECO:0007669"/>
    <property type="project" value="TreeGrafter"/>
</dbReference>
<evidence type="ECO:0000259" key="10">
    <source>
        <dbReference type="SMART" id="SM00563"/>
    </source>
</evidence>
<dbReference type="SMART" id="SM00563">
    <property type="entry name" value="PlsC"/>
    <property type="match status" value="1"/>
</dbReference>
<dbReference type="EMBL" id="DVLL01000019">
    <property type="protein sequence ID" value="HIT59027.1"/>
    <property type="molecule type" value="Genomic_DNA"/>
</dbReference>
<dbReference type="GO" id="GO:0036431">
    <property type="term" value="F:dCMP kinase activity"/>
    <property type="evidence" value="ECO:0007669"/>
    <property type="project" value="InterPro"/>
</dbReference>
<accession>A0A9D1GTX9</accession>
<dbReference type="InterPro" id="IPR002123">
    <property type="entry name" value="Plipid/glycerol_acylTrfase"/>
</dbReference>